<proteinExistence type="predicted"/>
<keyword evidence="2" id="KW-1185">Reference proteome</keyword>
<organism evidence="1 2">
    <name type="scientific">Racocetra persica</name>
    <dbReference type="NCBI Taxonomy" id="160502"/>
    <lineage>
        <taxon>Eukaryota</taxon>
        <taxon>Fungi</taxon>
        <taxon>Fungi incertae sedis</taxon>
        <taxon>Mucoromycota</taxon>
        <taxon>Glomeromycotina</taxon>
        <taxon>Glomeromycetes</taxon>
        <taxon>Diversisporales</taxon>
        <taxon>Gigasporaceae</taxon>
        <taxon>Racocetra</taxon>
    </lineage>
</organism>
<protein>
    <submittedName>
        <fullName evidence="1">19629_t:CDS:1</fullName>
    </submittedName>
</protein>
<dbReference type="EMBL" id="CAJVQC010012459">
    <property type="protein sequence ID" value="CAG8638489.1"/>
    <property type="molecule type" value="Genomic_DNA"/>
</dbReference>
<name>A0ACA9NCM8_9GLOM</name>
<sequence length="41" mass="4556">MKSRALELCSQACQNMELGISFSDLCRLAEILNQDFGVSFS</sequence>
<evidence type="ECO:0000313" key="1">
    <source>
        <dbReference type="EMBL" id="CAG8638489.1"/>
    </source>
</evidence>
<reference evidence="1" key="1">
    <citation type="submission" date="2021-06" db="EMBL/GenBank/DDBJ databases">
        <authorList>
            <person name="Kallberg Y."/>
            <person name="Tangrot J."/>
            <person name="Rosling A."/>
        </authorList>
    </citation>
    <scope>NUCLEOTIDE SEQUENCE</scope>
    <source>
        <strain evidence="1">MA461A</strain>
    </source>
</reference>
<comment type="caution">
    <text evidence="1">The sequence shown here is derived from an EMBL/GenBank/DDBJ whole genome shotgun (WGS) entry which is preliminary data.</text>
</comment>
<gene>
    <name evidence="1" type="ORF">RPERSI_LOCUS7383</name>
</gene>
<evidence type="ECO:0000313" key="2">
    <source>
        <dbReference type="Proteomes" id="UP000789920"/>
    </source>
</evidence>
<accession>A0ACA9NCM8</accession>
<feature type="non-terminal residue" evidence="1">
    <location>
        <position position="41"/>
    </location>
</feature>
<dbReference type="Proteomes" id="UP000789920">
    <property type="component" value="Unassembled WGS sequence"/>
</dbReference>